<reference evidence="2 3" key="1">
    <citation type="submission" date="2017-03" db="EMBL/GenBank/DDBJ databases">
        <title>WGS assembly of Porphyra umbilicalis.</title>
        <authorList>
            <person name="Brawley S.H."/>
            <person name="Blouin N.A."/>
            <person name="Ficko-Blean E."/>
            <person name="Wheeler G.L."/>
            <person name="Lohr M."/>
            <person name="Goodson H.V."/>
            <person name="Jenkins J.W."/>
            <person name="Blaby-Haas C.E."/>
            <person name="Helliwell K.E."/>
            <person name="Chan C."/>
            <person name="Marriage T."/>
            <person name="Bhattacharya D."/>
            <person name="Klein A.S."/>
            <person name="Badis Y."/>
            <person name="Brodie J."/>
            <person name="Cao Y."/>
            <person name="Collen J."/>
            <person name="Dittami S.M."/>
            <person name="Gachon C.M."/>
            <person name="Green B.R."/>
            <person name="Karpowicz S."/>
            <person name="Kim J.W."/>
            <person name="Kudahl U."/>
            <person name="Lin S."/>
            <person name="Michel G."/>
            <person name="Mittag M."/>
            <person name="Olson B.J."/>
            <person name="Pangilinan J."/>
            <person name="Peng Y."/>
            <person name="Qiu H."/>
            <person name="Shu S."/>
            <person name="Singer J.T."/>
            <person name="Smith A.G."/>
            <person name="Sprecher B.N."/>
            <person name="Wagner V."/>
            <person name="Wang W."/>
            <person name="Wang Z.-Y."/>
            <person name="Yan J."/>
            <person name="Yarish C."/>
            <person name="Zoeuner-Riek S."/>
            <person name="Zhuang Y."/>
            <person name="Zou Y."/>
            <person name="Lindquist E.A."/>
            <person name="Grimwood J."/>
            <person name="Barry K."/>
            <person name="Rokhsar D.S."/>
            <person name="Schmutz J."/>
            <person name="Stiller J.W."/>
            <person name="Grossman A.R."/>
            <person name="Prochnik S.E."/>
        </authorList>
    </citation>
    <scope>NUCLEOTIDE SEQUENCE [LARGE SCALE GENOMIC DNA]</scope>
    <source>
        <strain evidence="2">4086291</strain>
    </source>
</reference>
<proteinExistence type="predicted"/>
<dbReference type="Proteomes" id="UP000218209">
    <property type="component" value="Unassembled WGS sequence"/>
</dbReference>
<evidence type="ECO:0000313" key="3">
    <source>
        <dbReference type="Proteomes" id="UP000218209"/>
    </source>
</evidence>
<protein>
    <submittedName>
        <fullName evidence="2">Uncharacterized protein</fullName>
    </submittedName>
</protein>
<sequence>MDTLRSGSACSKNHPATAWPASWWATISRSFLETTLLRFSKPPITRSAAASKSSTRTAVCSWRAAMSAASLHTLAISAPAKPGVSVASFLAIASRGVSTLMPFRSGAASTVADAAAPAALPPSLVVASLQVSLPTPASAPAPLVLVLTVALTAAAAPAAVASPCLAAAPGTPAGAAAAAAAAATPAGSANFNGPRWTLKISKRPRMSGLSIVIWRSKRPGRSSALSKMSARFVPASTTTPDDEEKPSISTSSALRVFSRSSDPPEKPPRPRARPMASISSIKTMHGADARAVANRSRTRDGPTPTNISIKSEPDMEKKGTLASPAVALASSVLPVPGGPTRRAPLGILAPRRVYLGAFWRKSTNSMTSTLASSKPATSANLVTFSPGTPVAPLPRTTTGLALPT</sequence>
<dbReference type="EMBL" id="KV919076">
    <property type="protein sequence ID" value="OSX72219.1"/>
    <property type="molecule type" value="Genomic_DNA"/>
</dbReference>
<keyword evidence="3" id="KW-1185">Reference proteome</keyword>
<gene>
    <name evidence="2" type="ORF">BU14_0457s0012</name>
</gene>
<name>A0A1X6NUB4_PORUM</name>
<accession>A0A1X6NUB4</accession>
<evidence type="ECO:0000256" key="1">
    <source>
        <dbReference type="SAM" id="MobiDB-lite"/>
    </source>
</evidence>
<dbReference type="OrthoDB" id="5427578at2759"/>
<dbReference type="PANTHER" id="PTHR37449">
    <property type="match status" value="1"/>
</dbReference>
<organism evidence="2 3">
    <name type="scientific">Porphyra umbilicalis</name>
    <name type="common">Purple laver</name>
    <name type="synonym">Red alga</name>
    <dbReference type="NCBI Taxonomy" id="2786"/>
    <lineage>
        <taxon>Eukaryota</taxon>
        <taxon>Rhodophyta</taxon>
        <taxon>Bangiophyceae</taxon>
        <taxon>Bangiales</taxon>
        <taxon>Bangiaceae</taxon>
        <taxon>Porphyra</taxon>
    </lineage>
</organism>
<evidence type="ECO:0000313" key="2">
    <source>
        <dbReference type="EMBL" id="OSX72219.1"/>
    </source>
</evidence>
<dbReference type="AlphaFoldDB" id="A0A1X6NUB4"/>
<feature type="region of interest" description="Disordered" evidence="1">
    <location>
        <begin position="224"/>
        <end position="311"/>
    </location>
</feature>
<dbReference type="PANTHER" id="PTHR37449:SF1">
    <property type="entry name" value="OS02G0159950 PROTEIN"/>
    <property type="match status" value="1"/>
</dbReference>